<keyword evidence="1" id="KW-0472">Membrane</keyword>
<protein>
    <submittedName>
        <fullName evidence="2">Uncharacterized protein</fullName>
    </submittedName>
</protein>
<organism evidence="2 3">
    <name type="scientific">Umezawaea tangerina</name>
    <dbReference type="NCBI Taxonomy" id="84725"/>
    <lineage>
        <taxon>Bacteria</taxon>
        <taxon>Bacillati</taxon>
        <taxon>Actinomycetota</taxon>
        <taxon>Actinomycetes</taxon>
        <taxon>Pseudonocardiales</taxon>
        <taxon>Pseudonocardiaceae</taxon>
        <taxon>Umezawaea</taxon>
    </lineage>
</organism>
<dbReference type="Proteomes" id="UP000239494">
    <property type="component" value="Unassembled WGS sequence"/>
</dbReference>
<gene>
    <name evidence="2" type="ORF">CLV43_11744</name>
</gene>
<dbReference type="EMBL" id="PVTF01000017">
    <property type="protein sequence ID" value="PRY34271.1"/>
    <property type="molecule type" value="Genomic_DNA"/>
</dbReference>
<keyword evidence="1" id="KW-0812">Transmembrane</keyword>
<feature type="transmembrane region" description="Helical" evidence="1">
    <location>
        <begin position="461"/>
        <end position="481"/>
    </location>
</feature>
<name>A0A2T0SLH8_9PSEU</name>
<proteinExistence type="predicted"/>
<reference evidence="2 3" key="1">
    <citation type="submission" date="2018-03" db="EMBL/GenBank/DDBJ databases">
        <title>Genomic Encyclopedia of Archaeal and Bacterial Type Strains, Phase II (KMG-II): from individual species to whole genera.</title>
        <authorList>
            <person name="Goeker M."/>
        </authorList>
    </citation>
    <scope>NUCLEOTIDE SEQUENCE [LARGE SCALE GENOMIC DNA]</scope>
    <source>
        <strain evidence="2 3">DSM 44720</strain>
    </source>
</reference>
<keyword evidence="1" id="KW-1133">Transmembrane helix</keyword>
<accession>A0A2T0SLH8</accession>
<sequence length="578" mass="63193">MDNAMSDAQARNLINAVNNVSNAQVELNRQQLVLQGSITQVAATQDQTRSELQDLSARFEEYTRRDELRHNLQIASTGIIEVRQELTTNFGQFSDVRRLATGTLQALDVGIVSHGTMRQLSEELMLLTPNYWLAPALVAIAAWIRDDEALAGKALGEAVRRDNDKASLFFALVLRRHQRNEATARWLRQYTARQDPSKLSREFTVVLDAVSTGAFGHEAKPLVLEQMSEWYDRLCSDQGIVDKQVGRWAEMLDTLRRPVDPRYTVLPSISPTWPRLKELYEGATVHGAAEAMFRQMFSGPVPQSDDLHKRVDDILAKLVTNFDLEEAPLRRKEATLQAIIDADGDKVAAATAMRVADPLHEATVDFLTLISNAALHAEKAGASLGTRRFAVALARDWIVQAAGRLEAGNLATVPSEVEVTLEGWRGTIDGATGEQHLVAGLARHIDRQTDRAVAKVRFTGGPLAAAIGAGFALLFALLSAFGGSVGFAVFMILVAGGLGGWAAVQARGLPARRAEIRRQGEQRKAVALARLRGGIAELVDLRAEWEQELAAAQGFRQYVEGLNSTAFAALAPDQKRGA</sequence>
<evidence type="ECO:0000313" key="3">
    <source>
        <dbReference type="Proteomes" id="UP000239494"/>
    </source>
</evidence>
<evidence type="ECO:0000256" key="1">
    <source>
        <dbReference type="SAM" id="Phobius"/>
    </source>
</evidence>
<dbReference type="AlphaFoldDB" id="A0A2T0SLH8"/>
<evidence type="ECO:0000313" key="2">
    <source>
        <dbReference type="EMBL" id="PRY34271.1"/>
    </source>
</evidence>
<keyword evidence="3" id="KW-1185">Reference proteome</keyword>
<comment type="caution">
    <text evidence="2">The sequence shown here is derived from an EMBL/GenBank/DDBJ whole genome shotgun (WGS) entry which is preliminary data.</text>
</comment>
<feature type="transmembrane region" description="Helical" evidence="1">
    <location>
        <begin position="487"/>
        <end position="504"/>
    </location>
</feature>